<dbReference type="PANTHER" id="PTHR33525">
    <property type="match status" value="1"/>
</dbReference>
<keyword evidence="3" id="KW-1185">Reference proteome</keyword>
<name>A0A562E0M4_9GAMM</name>
<organism evidence="2 3">
    <name type="scientific">Pseudoxanthomonas taiwanensis J19</name>
    <dbReference type="NCBI Taxonomy" id="935569"/>
    <lineage>
        <taxon>Bacteria</taxon>
        <taxon>Pseudomonadati</taxon>
        <taxon>Pseudomonadota</taxon>
        <taxon>Gammaproteobacteria</taxon>
        <taxon>Lysobacterales</taxon>
        <taxon>Lysobacteraceae</taxon>
        <taxon>Pseudoxanthomonas</taxon>
    </lineage>
</organism>
<feature type="domain" description="HDOD" evidence="1">
    <location>
        <begin position="87"/>
        <end position="279"/>
    </location>
</feature>
<sequence length="304" mass="32381">MRWIGWLFGRKRAQGVPDARRPHEPVAAERLPGTFSMPQDEAGDAGEHWTVRLAAMALPAQAPAPDPRLLPEVEVALLQLVHERARLPRRPQLLPQLLGLLNDERASGRQIAEVIGRDPALAANLLRLANSPMYRVQSAMVESLDRAVALVGTEGLRQLVAVALMQPVMRLEGGATGSLPERVWEHTELATGLVARSASGRGRDAVFAAQLLALMQGLGAIMVVQALRDACARLQCQAPDATTTAELLQRWARRIGQGVSRAWDLPAVAGVQDVAGVASLEALLETASSAAVDIMLAGSEAAAG</sequence>
<dbReference type="PROSITE" id="PS51833">
    <property type="entry name" value="HDOD"/>
    <property type="match status" value="1"/>
</dbReference>
<dbReference type="Proteomes" id="UP000321583">
    <property type="component" value="Unassembled WGS sequence"/>
</dbReference>
<evidence type="ECO:0000259" key="1">
    <source>
        <dbReference type="PROSITE" id="PS51833"/>
    </source>
</evidence>
<dbReference type="SUPFAM" id="SSF109604">
    <property type="entry name" value="HD-domain/PDEase-like"/>
    <property type="match status" value="1"/>
</dbReference>
<dbReference type="Gene3D" id="1.10.3210.10">
    <property type="entry name" value="Hypothetical protein af1432"/>
    <property type="match status" value="1"/>
</dbReference>
<evidence type="ECO:0000313" key="2">
    <source>
        <dbReference type="EMBL" id="TWH15411.1"/>
    </source>
</evidence>
<dbReference type="OrthoDB" id="8770724at2"/>
<dbReference type="InterPro" id="IPR052340">
    <property type="entry name" value="RNase_Y/CdgJ"/>
</dbReference>
<evidence type="ECO:0000313" key="3">
    <source>
        <dbReference type="Proteomes" id="UP000321583"/>
    </source>
</evidence>
<dbReference type="PANTHER" id="PTHR33525:SF6">
    <property type="entry name" value="HDOD DOMAIN-CONTAINING PROTEIN"/>
    <property type="match status" value="1"/>
</dbReference>
<dbReference type="AlphaFoldDB" id="A0A562E0M4"/>
<accession>A0A562E0M4</accession>
<reference evidence="2 3" key="1">
    <citation type="submission" date="2019-07" db="EMBL/GenBank/DDBJ databases">
        <title>Genome sequencing of lignin-degrading bacterial isolates.</title>
        <authorList>
            <person name="Gladden J."/>
        </authorList>
    </citation>
    <scope>NUCLEOTIDE SEQUENCE [LARGE SCALE GENOMIC DNA]</scope>
    <source>
        <strain evidence="2 3">J19</strain>
    </source>
</reference>
<dbReference type="EMBL" id="VLJS01000043">
    <property type="protein sequence ID" value="TWH15411.1"/>
    <property type="molecule type" value="Genomic_DNA"/>
</dbReference>
<dbReference type="InterPro" id="IPR013976">
    <property type="entry name" value="HDOD"/>
</dbReference>
<dbReference type="RefSeq" id="WP_026010425.1">
    <property type="nucleotide sequence ID" value="NZ_VLJS01000043.1"/>
</dbReference>
<proteinExistence type="predicted"/>
<gene>
    <name evidence="2" type="ORF">L613_001600000290</name>
</gene>
<protein>
    <submittedName>
        <fullName evidence="2">HD-like signal output (HDOD) protein</fullName>
    </submittedName>
</protein>
<comment type="caution">
    <text evidence="2">The sequence shown here is derived from an EMBL/GenBank/DDBJ whole genome shotgun (WGS) entry which is preliminary data.</text>
</comment>
<dbReference type="Pfam" id="PF08668">
    <property type="entry name" value="HDOD"/>
    <property type="match status" value="1"/>
</dbReference>